<evidence type="ECO:0000256" key="2">
    <source>
        <dbReference type="SAM" id="MobiDB-lite"/>
    </source>
</evidence>
<evidence type="ECO:0000256" key="1">
    <source>
        <dbReference type="SAM" id="Coils"/>
    </source>
</evidence>
<dbReference type="SUPFAM" id="SSF51294">
    <property type="entry name" value="Hedgehog/intein (Hint) domain"/>
    <property type="match status" value="1"/>
</dbReference>
<accession>A0A1Q9D796</accession>
<dbReference type="Proteomes" id="UP000186817">
    <property type="component" value="Unassembled WGS sequence"/>
</dbReference>
<name>A0A1Q9D796_SYMMI</name>
<keyword evidence="1" id="KW-0175">Coiled coil</keyword>
<dbReference type="OrthoDB" id="430935at2759"/>
<feature type="region of interest" description="Disordered" evidence="2">
    <location>
        <begin position="552"/>
        <end position="582"/>
    </location>
</feature>
<evidence type="ECO:0000313" key="3">
    <source>
        <dbReference type="EMBL" id="OLP90996.1"/>
    </source>
</evidence>
<sequence length="582" mass="63781">MPQQSDAKRLVELTEVPAGWPLATVIDAFAYVAAYHPLNPSYIHATRACEAVSRRLVDLWASQPAEAQAWRELHAKEATGPEELQEALLRYGAAEFGQYGSCDYRFCEAGLLRGKPRGSAAREELAAEYLQSPFARNRCRELTERLAQAESRETARKRQKLEEEEGRELSNRLAAAEAEVSVKTAELQTAQKESAKCKERCAAAESATAEMQKELRQMQEEHSKCQERCQDLANRLQAAEAEHAEAKKYLVHDAIAKQMQPQQPQVESCSHQAGCFPFSAEDGGSKAELQLEKAVLQERCEQLRQQLAKAEAKVDLLQGLREEIGMYKERLRGPERRLCETKKSRRLCGGISGDPSQSYPGPARHDIAFGDQKSDLAEQLGYSLVDEDGASVTIASSGYVVKENCFMLDAIFKSRMDFFREGRDLQKGSQVLAGDGKTVLEVVEISKEGQAAEVVDLQAGAATLRVTPDHPVQVPDEGGEAGRHLYMPAGKLKAGDFVMLDSGEPVALTSAETQPAECKVLKIVFKPDLPVAVFSSPSCILSKGHRKKLQVRRAGGGRGKEAADPMDGGASIPDTAAGEYMD</sequence>
<keyword evidence="4" id="KW-1185">Reference proteome</keyword>
<evidence type="ECO:0008006" key="5">
    <source>
        <dbReference type="Google" id="ProtNLM"/>
    </source>
</evidence>
<dbReference type="InterPro" id="IPR036844">
    <property type="entry name" value="Hint_dom_sf"/>
</dbReference>
<feature type="coiled-coil region" evidence="1">
    <location>
        <begin position="286"/>
        <end position="320"/>
    </location>
</feature>
<feature type="region of interest" description="Disordered" evidence="2">
    <location>
        <begin position="147"/>
        <end position="172"/>
    </location>
</feature>
<reference evidence="3 4" key="1">
    <citation type="submission" date="2016-02" db="EMBL/GenBank/DDBJ databases">
        <title>Genome analysis of coral dinoflagellate symbionts highlights evolutionary adaptations to a symbiotic lifestyle.</title>
        <authorList>
            <person name="Aranda M."/>
            <person name="Li Y."/>
            <person name="Liew Y.J."/>
            <person name="Baumgarten S."/>
            <person name="Simakov O."/>
            <person name="Wilson M."/>
            <person name="Piel J."/>
            <person name="Ashoor H."/>
            <person name="Bougouffa S."/>
            <person name="Bajic V.B."/>
            <person name="Ryu T."/>
            <person name="Ravasi T."/>
            <person name="Bayer T."/>
            <person name="Micklem G."/>
            <person name="Kim H."/>
            <person name="Bhak J."/>
            <person name="Lajeunesse T.C."/>
            <person name="Voolstra C.R."/>
        </authorList>
    </citation>
    <scope>NUCLEOTIDE SEQUENCE [LARGE SCALE GENOMIC DNA]</scope>
    <source>
        <strain evidence="3 4">CCMP2467</strain>
    </source>
</reference>
<proteinExistence type="predicted"/>
<comment type="caution">
    <text evidence="3">The sequence shown here is derived from an EMBL/GenBank/DDBJ whole genome shotgun (WGS) entry which is preliminary data.</text>
</comment>
<gene>
    <name evidence="3" type="ORF">AK812_SmicGene27352</name>
</gene>
<protein>
    <recommendedName>
        <fullName evidence="5">Hint domain-containing protein</fullName>
    </recommendedName>
</protein>
<dbReference type="AlphaFoldDB" id="A0A1Q9D796"/>
<evidence type="ECO:0000313" key="4">
    <source>
        <dbReference type="Proteomes" id="UP000186817"/>
    </source>
</evidence>
<dbReference type="EMBL" id="LSRX01000684">
    <property type="protein sequence ID" value="OLP90996.1"/>
    <property type="molecule type" value="Genomic_DNA"/>
</dbReference>
<dbReference type="Gene3D" id="2.170.16.10">
    <property type="entry name" value="Hedgehog/Intein (Hint) domain"/>
    <property type="match status" value="1"/>
</dbReference>
<organism evidence="3 4">
    <name type="scientific">Symbiodinium microadriaticum</name>
    <name type="common">Dinoflagellate</name>
    <name type="synonym">Zooxanthella microadriatica</name>
    <dbReference type="NCBI Taxonomy" id="2951"/>
    <lineage>
        <taxon>Eukaryota</taxon>
        <taxon>Sar</taxon>
        <taxon>Alveolata</taxon>
        <taxon>Dinophyceae</taxon>
        <taxon>Suessiales</taxon>
        <taxon>Symbiodiniaceae</taxon>
        <taxon>Symbiodinium</taxon>
    </lineage>
</organism>